<keyword evidence="3" id="KW-1185">Reference proteome</keyword>
<dbReference type="AlphaFoldDB" id="A0A918DAC4"/>
<dbReference type="RefSeq" id="WP_229703822.1">
    <property type="nucleotide sequence ID" value="NZ_BMMM01000030.1"/>
</dbReference>
<sequence length="368" mass="39717">MTSNFTMHTTHWCANLLDSHIKRCEACIGSFTYEYQGIVVKDGKPTGEILNASWAVGQEVKLAGNSATFTQQLVLVPVEVDAKFGSVTLNVEFDCLLADRCSNGPQSWNGALEWTGADPFSHSAVGKIDHTWNAANNADKLDLSTKITAHSPVANPAATRWQADGAQIRCDKISSATPGCTFYKYIPTWVMNFAKTPPAVAHAWLIQAKLPNHPGSKAANKPLFFLPAEDKNAHNRDPDDNRKVICPDGWAATYGNPDATTVPEISSTDKASCDEFAYASTYNSGGMPSRIGGMNEVDTGNDCVQTYATRVKQGEWHLYDDIRVPAPTWAEVCGRSAMSGWINSTSMGERSAGASPASTGCSIRTRTG</sequence>
<feature type="compositionally biased region" description="Polar residues" evidence="1">
    <location>
        <begin position="356"/>
        <end position="368"/>
    </location>
</feature>
<protein>
    <submittedName>
        <fullName evidence="2">Uncharacterized protein</fullName>
    </submittedName>
</protein>
<evidence type="ECO:0000313" key="3">
    <source>
        <dbReference type="Proteomes" id="UP000600365"/>
    </source>
</evidence>
<dbReference type="EMBL" id="BMMM01000030">
    <property type="protein sequence ID" value="GGN94550.1"/>
    <property type="molecule type" value="Genomic_DNA"/>
</dbReference>
<evidence type="ECO:0000313" key="2">
    <source>
        <dbReference type="EMBL" id="GGN94550.1"/>
    </source>
</evidence>
<feature type="region of interest" description="Disordered" evidence="1">
    <location>
        <begin position="346"/>
        <end position="368"/>
    </location>
</feature>
<dbReference type="Proteomes" id="UP000600365">
    <property type="component" value="Unassembled WGS sequence"/>
</dbReference>
<accession>A0A918DAC4</accession>
<reference evidence="2 3" key="1">
    <citation type="journal article" date="2014" name="Int. J. Syst. Evol. Microbiol.">
        <title>Complete genome sequence of Corynebacterium casei LMG S-19264T (=DSM 44701T), isolated from a smear-ripened cheese.</title>
        <authorList>
            <consortium name="US DOE Joint Genome Institute (JGI-PGF)"/>
            <person name="Walter F."/>
            <person name="Albersmeier A."/>
            <person name="Kalinowski J."/>
            <person name="Ruckert C."/>
        </authorList>
    </citation>
    <scope>NUCLEOTIDE SEQUENCE [LARGE SCALE GENOMIC DNA]</scope>
    <source>
        <strain evidence="2 3">CGMCC 4.7111</strain>
    </source>
</reference>
<organism evidence="2 3">
    <name type="scientific">Streptomyces albiflavescens</name>
    <dbReference type="NCBI Taxonomy" id="1623582"/>
    <lineage>
        <taxon>Bacteria</taxon>
        <taxon>Bacillati</taxon>
        <taxon>Actinomycetota</taxon>
        <taxon>Actinomycetes</taxon>
        <taxon>Kitasatosporales</taxon>
        <taxon>Streptomycetaceae</taxon>
        <taxon>Streptomyces</taxon>
    </lineage>
</organism>
<name>A0A918DAC4_9ACTN</name>
<gene>
    <name evidence="2" type="ORF">GCM10011579_094160</name>
</gene>
<comment type="caution">
    <text evidence="2">The sequence shown here is derived from an EMBL/GenBank/DDBJ whole genome shotgun (WGS) entry which is preliminary data.</text>
</comment>
<evidence type="ECO:0000256" key="1">
    <source>
        <dbReference type="SAM" id="MobiDB-lite"/>
    </source>
</evidence>
<proteinExistence type="predicted"/>